<accession>A0ABD2A0A0</accession>
<sequence>MIFCLLQSRLANLSGTISAKLSGSISLSNSRSFPPSSEICDGSSCNDETNGSIGGRLRLISVLLEVPSMLSTSSTTI</sequence>
<proteinExistence type="predicted"/>
<name>A0ABD2A0A0_VESSQ</name>
<reference evidence="1 2" key="1">
    <citation type="journal article" date="2024" name="Ann. Entomol. Soc. Am.">
        <title>Genomic analyses of the southern and eastern yellowjacket wasps (Hymenoptera: Vespidae) reveal evolutionary signatures of social life.</title>
        <authorList>
            <person name="Catto M.A."/>
            <person name="Caine P.B."/>
            <person name="Orr S.E."/>
            <person name="Hunt B.G."/>
            <person name="Goodisman M.A.D."/>
        </authorList>
    </citation>
    <scope>NUCLEOTIDE SEQUENCE [LARGE SCALE GENOMIC DNA]</scope>
    <source>
        <strain evidence="1">233</strain>
        <tissue evidence="1">Head and thorax</tissue>
    </source>
</reference>
<organism evidence="1 2">
    <name type="scientific">Vespula squamosa</name>
    <name type="common">Southern yellow jacket</name>
    <name type="synonym">Wasp</name>
    <dbReference type="NCBI Taxonomy" id="30214"/>
    <lineage>
        <taxon>Eukaryota</taxon>
        <taxon>Metazoa</taxon>
        <taxon>Ecdysozoa</taxon>
        <taxon>Arthropoda</taxon>
        <taxon>Hexapoda</taxon>
        <taxon>Insecta</taxon>
        <taxon>Pterygota</taxon>
        <taxon>Neoptera</taxon>
        <taxon>Endopterygota</taxon>
        <taxon>Hymenoptera</taxon>
        <taxon>Apocrita</taxon>
        <taxon>Aculeata</taxon>
        <taxon>Vespoidea</taxon>
        <taxon>Vespidae</taxon>
        <taxon>Vespinae</taxon>
        <taxon>Vespula</taxon>
    </lineage>
</organism>
<dbReference type="AlphaFoldDB" id="A0ABD2A0A0"/>
<evidence type="ECO:0000313" key="2">
    <source>
        <dbReference type="Proteomes" id="UP001607302"/>
    </source>
</evidence>
<comment type="caution">
    <text evidence="1">The sequence shown here is derived from an EMBL/GenBank/DDBJ whole genome shotgun (WGS) entry which is preliminary data.</text>
</comment>
<dbReference type="Proteomes" id="UP001607302">
    <property type="component" value="Unassembled WGS sequence"/>
</dbReference>
<protein>
    <submittedName>
        <fullName evidence="1">Uncharacterized protein</fullName>
    </submittedName>
</protein>
<dbReference type="EMBL" id="JAUDFV010000157">
    <property type="protein sequence ID" value="KAL2714024.1"/>
    <property type="molecule type" value="Genomic_DNA"/>
</dbReference>
<gene>
    <name evidence="1" type="ORF">V1478_016581</name>
</gene>
<evidence type="ECO:0000313" key="1">
    <source>
        <dbReference type="EMBL" id="KAL2714024.1"/>
    </source>
</evidence>
<keyword evidence="2" id="KW-1185">Reference proteome</keyword>